<dbReference type="InterPro" id="IPR010982">
    <property type="entry name" value="Lambda_DNA-bd_dom_sf"/>
</dbReference>
<keyword evidence="2 5" id="KW-0238">DNA-binding</keyword>
<dbReference type="GO" id="GO:0003677">
    <property type="term" value="F:DNA binding"/>
    <property type="evidence" value="ECO:0007669"/>
    <property type="project" value="UniProtKB-KW"/>
</dbReference>
<keyword evidence="1" id="KW-0805">Transcription regulation</keyword>
<dbReference type="Gene3D" id="3.40.50.2300">
    <property type="match status" value="2"/>
</dbReference>
<dbReference type="PROSITE" id="PS00356">
    <property type="entry name" value="HTH_LACI_1"/>
    <property type="match status" value="1"/>
</dbReference>
<sequence length="345" mass="37821">MKATINDVAKHAGVSIKTVSRVMNNEPSVRQDTHEKVMAAINELQYQPNSAARNLASTRSYSIGYIYDNPNAYYIIDMQKGLLDSCKKHGYELLIHPTNAKSPGIVDEVKELVNKSRLAGLILTPPFSEMPHIAAALEEMKVDFVRIISGSTPSPTVNNCVLIDDFTAAFKITNHLLELGHTDIAFLCGDEEHSSSGERLAGFKAAITKRGLHTNPKYIVPGHYSFESGVEGAKKLMALPQRPTAIFACNDEIAAGALFHARLMNIQIPEQLSIAGFENSPFSRQTWPPLTTAHQPNSTIAAQAAELLFKHTRPNANKAQIHAQPVFIPELVVRESTSAQACQKK</sequence>
<dbReference type="CDD" id="cd01545">
    <property type="entry name" value="PBP1_SalR"/>
    <property type="match status" value="1"/>
</dbReference>
<keyword evidence="3" id="KW-0804">Transcription</keyword>
<dbReference type="RefSeq" id="WP_305892416.1">
    <property type="nucleotide sequence ID" value="NZ_JAUZVZ010000003.1"/>
</dbReference>
<reference evidence="5 6" key="1">
    <citation type="submission" date="2023-08" db="EMBL/GenBank/DDBJ databases">
        <authorList>
            <person name="Joshi A."/>
            <person name="Thite S."/>
        </authorList>
    </citation>
    <scope>NUCLEOTIDE SEQUENCE [LARGE SCALE GENOMIC DNA]</scope>
    <source>
        <strain evidence="5 6">AC40</strain>
    </source>
</reference>
<dbReference type="PANTHER" id="PTHR30146">
    <property type="entry name" value="LACI-RELATED TRANSCRIPTIONAL REPRESSOR"/>
    <property type="match status" value="1"/>
</dbReference>
<dbReference type="EMBL" id="JAUZVZ010000003">
    <property type="protein sequence ID" value="MDP4535149.1"/>
    <property type="molecule type" value="Genomic_DNA"/>
</dbReference>
<dbReference type="InterPro" id="IPR028082">
    <property type="entry name" value="Peripla_BP_I"/>
</dbReference>
<evidence type="ECO:0000256" key="3">
    <source>
        <dbReference type="ARBA" id="ARBA00023163"/>
    </source>
</evidence>
<feature type="domain" description="HTH lacI-type" evidence="4">
    <location>
        <begin position="3"/>
        <end position="57"/>
    </location>
</feature>
<dbReference type="Gene3D" id="1.10.260.40">
    <property type="entry name" value="lambda repressor-like DNA-binding domains"/>
    <property type="match status" value="1"/>
</dbReference>
<dbReference type="PROSITE" id="PS50932">
    <property type="entry name" value="HTH_LACI_2"/>
    <property type="match status" value="1"/>
</dbReference>
<dbReference type="SUPFAM" id="SSF53822">
    <property type="entry name" value="Periplasmic binding protein-like I"/>
    <property type="match status" value="1"/>
</dbReference>
<dbReference type="Proteomes" id="UP001231616">
    <property type="component" value="Unassembled WGS sequence"/>
</dbReference>
<dbReference type="Pfam" id="PF13377">
    <property type="entry name" value="Peripla_BP_3"/>
    <property type="match status" value="1"/>
</dbReference>
<gene>
    <name evidence="5" type="ORF">Q3O60_02975</name>
</gene>
<dbReference type="SMART" id="SM00354">
    <property type="entry name" value="HTH_LACI"/>
    <property type="match status" value="1"/>
</dbReference>
<accession>A0ABT9GWA7</accession>
<dbReference type="CDD" id="cd01392">
    <property type="entry name" value="HTH_LacI"/>
    <property type="match status" value="1"/>
</dbReference>
<comment type="caution">
    <text evidence="5">The sequence shown here is derived from an EMBL/GenBank/DDBJ whole genome shotgun (WGS) entry which is preliminary data.</text>
</comment>
<dbReference type="PANTHER" id="PTHR30146:SF153">
    <property type="entry name" value="LACTOSE OPERON REPRESSOR"/>
    <property type="match status" value="1"/>
</dbReference>
<evidence type="ECO:0000313" key="6">
    <source>
        <dbReference type="Proteomes" id="UP001231616"/>
    </source>
</evidence>
<evidence type="ECO:0000313" key="5">
    <source>
        <dbReference type="EMBL" id="MDP4535149.1"/>
    </source>
</evidence>
<dbReference type="InterPro" id="IPR046335">
    <property type="entry name" value="LacI/GalR-like_sensor"/>
</dbReference>
<proteinExistence type="predicted"/>
<keyword evidence="6" id="KW-1185">Reference proteome</keyword>
<dbReference type="SUPFAM" id="SSF47413">
    <property type="entry name" value="lambda repressor-like DNA-binding domains"/>
    <property type="match status" value="1"/>
</dbReference>
<dbReference type="InterPro" id="IPR000843">
    <property type="entry name" value="HTH_LacI"/>
</dbReference>
<dbReference type="Pfam" id="PF00356">
    <property type="entry name" value="LacI"/>
    <property type="match status" value="1"/>
</dbReference>
<evidence type="ECO:0000256" key="1">
    <source>
        <dbReference type="ARBA" id="ARBA00023015"/>
    </source>
</evidence>
<name>A0ABT9GWA7_9GAMM</name>
<organism evidence="5 6">
    <name type="scientific">Alkalimonas collagenimarina</name>
    <dbReference type="NCBI Taxonomy" id="400390"/>
    <lineage>
        <taxon>Bacteria</taxon>
        <taxon>Pseudomonadati</taxon>
        <taxon>Pseudomonadota</taxon>
        <taxon>Gammaproteobacteria</taxon>
        <taxon>Alkalimonas</taxon>
    </lineage>
</organism>
<evidence type="ECO:0000259" key="4">
    <source>
        <dbReference type="PROSITE" id="PS50932"/>
    </source>
</evidence>
<dbReference type="PRINTS" id="PR00036">
    <property type="entry name" value="HTHLACI"/>
</dbReference>
<protein>
    <submittedName>
        <fullName evidence="5">LacI family DNA-binding transcriptional regulator</fullName>
    </submittedName>
</protein>
<evidence type="ECO:0000256" key="2">
    <source>
        <dbReference type="ARBA" id="ARBA00023125"/>
    </source>
</evidence>